<comment type="caution">
    <text evidence="1">The sequence shown here is derived from an EMBL/GenBank/DDBJ whole genome shotgun (WGS) entry which is preliminary data.</text>
</comment>
<name>A0AC60QAI5_IXOPE</name>
<gene>
    <name evidence="1" type="ORF">HPB47_022279</name>
</gene>
<dbReference type="EMBL" id="JABSTQ010009279">
    <property type="protein sequence ID" value="KAG0430887.1"/>
    <property type="molecule type" value="Genomic_DNA"/>
</dbReference>
<dbReference type="Proteomes" id="UP000805193">
    <property type="component" value="Unassembled WGS sequence"/>
</dbReference>
<keyword evidence="2" id="KW-1185">Reference proteome</keyword>
<feature type="non-terminal residue" evidence="1">
    <location>
        <position position="1"/>
    </location>
</feature>
<accession>A0AC60QAI5</accession>
<reference evidence="1 2" key="1">
    <citation type="journal article" date="2020" name="Cell">
        <title>Large-Scale Comparative Analyses of Tick Genomes Elucidate Their Genetic Diversity and Vector Capacities.</title>
        <authorList>
            <consortium name="Tick Genome and Microbiome Consortium (TIGMIC)"/>
            <person name="Jia N."/>
            <person name="Wang J."/>
            <person name="Shi W."/>
            <person name="Du L."/>
            <person name="Sun Y."/>
            <person name="Zhan W."/>
            <person name="Jiang J.F."/>
            <person name="Wang Q."/>
            <person name="Zhang B."/>
            <person name="Ji P."/>
            <person name="Bell-Sakyi L."/>
            <person name="Cui X.M."/>
            <person name="Yuan T.T."/>
            <person name="Jiang B.G."/>
            <person name="Yang W.F."/>
            <person name="Lam T.T."/>
            <person name="Chang Q.C."/>
            <person name="Ding S.J."/>
            <person name="Wang X.J."/>
            <person name="Zhu J.G."/>
            <person name="Ruan X.D."/>
            <person name="Zhao L."/>
            <person name="Wei J.T."/>
            <person name="Ye R.Z."/>
            <person name="Que T.C."/>
            <person name="Du C.H."/>
            <person name="Zhou Y.H."/>
            <person name="Cheng J.X."/>
            <person name="Dai P.F."/>
            <person name="Guo W.B."/>
            <person name="Han X.H."/>
            <person name="Huang E.J."/>
            <person name="Li L.F."/>
            <person name="Wei W."/>
            <person name="Gao Y.C."/>
            <person name="Liu J.Z."/>
            <person name="Shao H.Z."/>
            <person name="Wang X."/>
            <person name="Wang C.C."/>
            <person name="Yang T.C."/>
            <person name="Huo Q.B."/>
            <person name="Li W."/>
            <person name="Chen H.Y."/>
            <person name="Chen S.E."/>
            <person name="Zhou L.G."/>
            <person name="Ni X.B."/>
            <person name="Tian J.H."/>
            <person name="Sheng Y."/>
            <person name="Liu T."/>
            <person name="Pan Y.S."/>
            <person name="Xia L.Y."/>
            <person name="Li J."/>
            <person name="Zhao F."/>
            <person name="Cao W.C."/>
        </authorList>
    </citation>
    <scope>NUCLEOTIDE SEQUENCE [LARGE SCALE GENOMIC DNA]</scope>
    <source>
        <strain evidence="1">Iper-2018</strain>
    </source>
</reference>
<organism evidence="1 2">
    <name type="scientific">Ixodes persulcatus</name>
    <name type="common">Taiga tick</name>
    <dbReference type="NCBI Taxonomy" id="34615"/>
    <lineage>
        <taxon>Eukaryota</taxon>
        <taxon>Metazoa</taxon>
        <taxon>Ecdysozoa</taxon>
        <taxon>Arthropoda</taxon>
        <taxon>Chelicerata</taxon>
        <taxon>Arachnida</taxon>
        <taxon>Acari</taxon>
        <taxon>Parasitiformes</taxon>
        <taxon>Ixodida</taxon>
        <taxon>Ixodoidea</taxon>
        <taxon>Ixodidae</taxon>
        <taxon>Ixodinae</taxon>
        <taxon>Ixodes</taxon>
    </lineage>
</organism>
<evidence type="ECO:0000313" key="1">
    <source>
        <dbReference type="EMBL" id="KAG0430887.1"/>
    </source>
</evidence>
<sequence length="97" mass="11129">TLNYGNEKRRPFVNVERRMLNYDNVKQRRVENVEQQNLRFGTVKFNVNSQSGGQAFDRNKPLLSIQSMYICVGVGVIVGIGLVIVIGFILVQRRVIF</sequence>
<proteinExistence type="predicted"/>
<protein>
    <submittedName>
        <fullName evidence="1">Uncharacterized protein</fullName>
    </submittedName>
</protein>
<evidence type="ECO:0000313" key="2">
    <source>
        <dbReference type="Proteomes" id="UP000805193"/>
    </source>
</evidence>